<feature type="chain" id="PRO_5036660283" description="FAD/FMN-containing dehydrogenase" evidence="2">
    <location>
        <begin position="19"/>
        <end position="191"/>
    </location>
</feature>
<dbReference type="Proteomes" id="UP000599879">
    <property type="component" value="Unassembled WGS sequence"/>
</dbReference>
<accession>A0A923G3K9</accession>
<gene>
    <name evidence="4" type="ORF">HU737_012285</name>
    <name evidence="3" type="ORF">HU737_22965</name>
</gene>
<dbReference type="RefSeq" id="WP_186557234.1">
    <property type="nucleotide sequence ID" value="NZ_JABWRE020000001.1"/>
</dbReference>
<evidence type="ECO:0000256" key="2">
    <source>
        <dbReference type="SAM" id="SignalP"/>
    </source>
</evidence>
<comment type="caution">
    <text evidence="3">The sequence shown here is derived from an EMBL/GenBank/DDBJ whole genome shotgun (WGS) entry which is preliminary data.</text>
</comment>
<evidence type="ECO:0000313" key="3">
    <source>
        <dbReference type="EMBL" id="MBC3443564.1"/>
    </source>
</evidence>
<reference evidence="3" key="2">
    <citation type="submission" date="2020-07" db="EMBL/GenBank/DDBJ databases">
        <authorList>
            <person name="Lood C."/>
            <person name="Girard L."/>
        </authorList>
    </citation>
    <scope>NUCLEOTIDE SEQUENCE</scope>
    <source>
        <strain evidence="3">SWRI10</strain>
    </source>
</reference>
<name>A0A923G3K9_9PSED</name>
<feature type="region of interest" description="Disordered" evidence="1">
    <location>
        <begin position="167"/>
        <end position="191"/>
    </location>
</feature>
<dbReference type="AlphaFoldDB" id="A0A923G3K9"/>
<evidence type="ECO:0008006" key="5">
    <source>
        <dbReference type="Google" id="ProtNLM"/>
    </source>
</evidence>
<sequence length="191" mass="20832">MRTWLLLILSLSCPPLLAEQALPVRDAWTLSDQFDQPFTLDGQTRVLMIARSMSSARLVNSAVEHTPKGYLEQRGVVFVADIEKLPSLVQAVLVPNMRSATYRILLDRDGQVAERYAGDRDSVQWLEMQGGSVTRERRFSDLPGLRQALAGLVASRAVSDSGAAFGQATHGVTATGKDHSKGKGDNNPAQQ</sequence>
<organism evidence="3">
    <name type="scientific">Pseudomonas urmiensis</name>
    <dbReference type="NCBI Taxonomy" id="2745493"/>
    <lineage>
        <taxon>Bacteria</taxon>
        <taxon>Pseudomonadati</taxon>
        <taxon>Pseudomonadota</taxon>
        <taxon>Gammaproteobacteria</taxon>
        <taxon>Pseudomonadales</taxon>
        <taxon>Pseudomonadaceae</taxon>
        <taxon>Pseudomonas</taxon>
    </lineage>
</organism>
<keyword evidence="2" id="KW-0732">Signal</keyword>
<evidence type="ECO:0000313" key="4">
    <source>
        <dbReference type="EMBL" id="MBV4536763.1"/>
    </source>
</evidence>
<reference evidence="3" key="1">
    <citation type="journal article" date="2020" name="Microorganisms">
        <title>Reliable Identification of Environmental Pseudomonas Isolates Using the rpoD Gene.</title>
        <authorList>
            <consortium name="The Broad Institute Genome Sequencing Platform"/>
            <person name="Girard L."/>
            <person name="Lood C."/>
            <person name="Rokni-Zadeh H."/>
            <person name="van Noort V."/>
            <person name="Lavigne R."/>
            <person name="De Mot R."/>
        </authorList>
    </citation>
    <scope>NUCLEOTIDE SEQUENCE</scope>
    <source>
        <strain evidence="3">SWRI10</strain>
    </source>
</reference>
<dbReference type="EMBL" id="JABWRE010000025">
    <property type="protein sequence ID" value="MBC3443564.1"/>
    <property type="molecule type" value="Genomic_DNA"/>
</dbReference>
<reference evidence="4" key="3">
    <citation type="submission" date="2021-06" db="EMBL/GenBank/DDBJ databases">
        <title>Updating the genus Pseudomonas: Description of 43 new species and partition of the Pseudomonas putida group.</title>
        <authorList>
            <person name="Girard L."/>
            <person name="Lood C."/>
            <person name="Vandamme P."/>
            <person name="Rokni-Zadeh H."/>
            <person name="Van Noort V."/>
            <person name="Hofte M."/>
            <person name="Lavigne R."/>
            <person name="De Mot R."/>
        </authorList>
    </citation>
    <scope>NUCLEOTIDE SEQUENCE</scope>
    <source>
        <strain evidence="4">SWRI10</strain>
    </source>
</reference>
<evidence type="ECO:0000256" key="1">
    <source>
        <dbReference type="SAM" id="MobiDB-lite"/>
    </source>
</evidence>
<dbReference type="EMBL" id="JABWRE020000001">
    <property type="protein sequence ID" value="MBV4536763.1"/>
    <property type="molecule type" value="Genomic_DNA"/>
</dbReference>
<feature type="signal peptide" evidence="2">
    <location>
        <begin position="1"/>
        <end position="18"/>
    </location>
</feature>
<proteinExistence type="predicted"/>
<protein>
    <recommendedName>
        <fullName evidence="5">FAD/FMN-containing dehydrogenase</fullName>
    </recommendedName>
</protein>